<evidence type="ECO:0000313" key="3">
    <source>
        <dbReference type="Proteomes" id="UP001144805"/>
    </source>
</evidence>
<proteinExistence type="predicted"/>
<feature type="chain" id="PRO_5040932897" evidence="1">
    <location>
        <begin position="26"/>
        <end position="203"/>
    </location>
</feature>
<dbReference type="AlphaFoldDB" id="A0A9X3DYG1"/>
<evidence type="ECO:0000313" key="2">
    <source>
        <dbReference type="EMBL" id="MCX5568316.1"/>
    </source>
</evidence>
<evidence type="ECO:0000256" key="1">
    <source>
        <dbReference type="SAM" id="SignalP"/>
    </source>
</evidence>
<reference evidence="2" key="1">
    <citation type="submission" date="2022-11" db="EMBL/GenBank/DDBJ databases">
        <title>Biodiversity and phylogenetic relationships of bacteria.</title>
        <authorList>
            <person name="Machado R.A.R."/>
            <person name="Bhat A."/>
            <person name="Loulou A."/>
            <person name="Kallel S."/>
        </authorList>
    </citation>
    <scope>NUCLEOTIDE SEQUENCE</scope>
    <source>
        <strain evidence="2">K-TC2</strain>
    </source>
</reference>
<sequence length="203" mass="21119">MRFLSSSSHVAVLAAALLVGADAWAAETAAPPARADFQDAETGLAFSAPPPLVVGGQRDHRGHDFVIEVDTSDPSLPRAGTSKSLCAVGVKTQPEEVQALSQEALSSPEMVAETLESMRTTLGFMGSVVDIRPVDFGGGARGVAAVTTPHLGPDHANVRQYIAIAETPAYRISLSCATTAAAIDRARPLFDALVGTLRIEGSR</sequence>
<protein>
    <submittedName>
        <fullName evidence="2">Uncharacterized protein</fullName>
    </submittedName>
</protein>
<accession>A0A9X3DYG1</accession>
<feature type="signal peptide" evidence="1">
    <location>
        <begin position="1"/>
        <end position="25"/>
    </location>
</feature>
<dbReference type="RefSeq" id="WP_266337264.1">
    <property type="nucleotide sequence ID" value="NZ_JAPKNK010000001.1"/>
</dbReference>
<dbReference type="EMBL" id="JAPKNK010000001">
    <property type="protein sequence ID" value="MCX5568316.1"/>
    <property type="molecule type" value="Genomic_DNA"/>
</dbReference>
<gene>
    <name evidence="2" type="ORF">OSH07_03820</name>
</gene>
<organism evidence="2 3">
    <name type="scientific">Kaistia nematophila</name>
    <dbReference type="NCBI Taxonomy" id="2994654"/>
    <lineage>
        <taxon>Bacteria</taxon>
        <taxon>Pseudomonadati</taxon>
        <taxon>Pseudomonadota</taxon>
        <taxon>Alphaproteobacteria</taxon>
        <taxon>Hyphomicrobiales</taxon>
        <taxon>Kaistiaceae</taxon>
        <taxon>Kaistia</taxon>
    </lineage>
</organism>
<keyword evidence="3" id="KW-1185">Reference proteome</keyword>
<name>A0A9X3DYG1_9HYPH</name>
<comment type="caution">
    <text evidence="2">The sequence shown here is derived from an EMBL/GenBank/DDBJ whole genome shotgun (WGS) entry which is preliminary data.</text>
</comment>
<dbReference type="Proteomes" id="UP001144805">
    <property type="component" value="Unassembled WGS sequence"/>
</dbReference>
<keyword evidence="1" id="KW-0732">Signal</keyword>